<dbReference type="InterPro" id="IPR032157">
    <property type="entry name" value="PAC4"/>
</dbReference>
<protein>
    <recommendedName>
        <fullName evidence="3">Proteasome assembly chaperone 4</fullName>
    </recommendedName>
</protein>
<evidence type="ECO:0008006" key="3">
    <source>
        <dbReference type="Google" id="ProtNLM"/>
    </source>
</evidence>
<dbReference type="GO" id="GO:0043248">
    <property type="term" value="P:proteasome assembly"/>
    <property type="evidence" value="ECO:0007669"/>
    <property type="project" value="InterPro"/>
</dbReference>
<gene>
    <name evidence="1" type="ORF">DNF11_0247</name>
</gene>
<accession>A0A3G2S4V0</accession>
<evidence type="ECO:0000313" key="1">
    <source>
        <dbReference type="EMBL" id="AYO41197.1"/>
    </source>
</evidence>
<dbReference type="OrthoDB" id="368507at2759"/>
<dbReference type="EMBL" id="CP033148">
    <property type="protein sequence ID" value="AYO41197.1"/>
    <property type="molecule type" value="Genomic_DNA"/>
</dbReference>
<evidence type="ECO:0000313" key="2">
    <source>
        <dbReference type="Proteomes" id="UP000269793"/>
    </source>
</evidence>
<dbReference type="Proteomes" id="UP000269793">
    <property type="component" value="Chromosome I"/>
</dbReference>
<dbReference type="Pfam" id="PF16093">
    <property type="entry name" value="PAC4"/>
    <property type="match status" value="1"/>
</dbReference>
<name>A0A3G2S4V0_MALR7</name>
<sequence>MHSRAFVVRVPHAACPVMGVQVVVMQDTLLVWCGAVPSDIEDEAHDGAYAGALSRDWSVAMHVPSSTTMTTSLYRAAYHDDVSRRMSERLATKLGLRQLYLSLDLPDVLVPRGAAALAPEDARALQALERGLREGLQRASEASS</sequence>
<organism evidence="1 2">
    <name type="scientific">Malassezia restricta (strain ATCC 96810 / NBRC 103918 / CBS 7877)</name>
    <name type="common">Seborrheic dermatitis infection agent</name>
    <dbReference type="NCBI Taxonomy" id="425264"/>
    <lineage>
        <taxon>Eukaryota</taxon>
        <taxon>Fungi</taxon>
        <taxon>Dikarya</taxon>
        <taxon>Basidiomycota</taxon>
        <taxon>Ustilaginomycotina</taxon>
        <taxon>Malasseziomycetes</taxon>
        <taxon>Malasseziales</taxon>
        <taxon>Malasseziaceae</taxon>
        <taxon>Malassezia</taxon>
    </lineage>
</organism>
<dbReference type="VEuPathDB" id="FungiDB:DNF11_0247"/>
<proteinExistence type="predicted"/>
<dbReference type="AlphaFoldDB" id="A0A3G2S4V0"/>
<keyword evidence="2" id="KW-1185">Reference proteome</keyword>
<reference evidence="1 2" key="1">
    <citation type="submission" date="2018-10" db="EMBL/GenBank/DDBJ databases">
        <title>Complete genome sequence of Malassezia restricta CBS 7877.</title>
        <authorList>
            <person name="Morand S.C."/>
            <person name="Bertignac M."/>
            <person name="Iltis A."/>
            <person name="Kolder I."/>
            <person name="Pirovano W."/>
            <person name="Jourdain R."/>
            <person name="Clavaud C."/>
        </authorList>
    </citation>
    <scope>NUCLEOTIDE SEQUENCE [LARGE SCALE GENOMIC DNA]</scope>
    <source>
        <strain evidence="1 2">CBS 7877</strain>
    </source>
</reference>